<organism evidence="1 2">
    <name type="scientific">Fusarium equiseti</name>
    <name type="common">Fusarium scirpi</name>
    <dbReference type="NCBI Taxonomy" id="61235"/>
    <lineage>
        <taxon>Eukaryota</taxon>
        <taxon>Fungi</taxon>
        <taxon>Dikarya</taxon>
        <taxon>Ascomycota</taxon>
        <taxon>Pezizomycotina</taxon>
        <taxon>Sordariomycetes</taxon>
        <taxon>Hypocreomycetidae</taxon>
        <taxon>Hypocreales</taxon>
        <taxon>Nectriaceae</taxon>
        <taxon>Fusarium</taxon>
        <taxon>Fusarium incarnatum-equiseti species complex</taxon>
    </lineage>
</organism>
<evidence type="ECO:0000313" key="2">
    <source>
        <dbReference type="Proteomes" id="UP001152024"/>
    </source>
</evidence>
<dbReference type="EMBL" id="JAOQBH010000010">
    <property type="protein sequence ID" value="KAJ4129832.1"/>
    <property type="molecule type" value="Genomic_DNA"/>
</dbReference>
<evidence type="ECO:0000313" key="1">
    <source>
        <dbReference type="EMBL" id="KAJ4129832.1"/>
    </source>
</evidence>
<accession>A0ABQ8R974</accession>
<name>A0ABQ8R974_FUSEQ</name>
<comment type="caution">
    <text evidence="1">The sequence shown here is derived from an EMBL/GenBank/DDBJ whole genome shotgun (WGS) entry which is preliminary data.</text>
</comment>
<dbReference type="Proteomes" id="UP001152024">
    <property type="component" value="Unassembled WGS sequence"/>
</dbReference>
<gene>
    <name evidence="1" type="ORF">NW768_006802</name>
</gene>
<protein>
    <submittedName>
        <fullName evidence="1">Uncharacterized protein</fullName>
    </submittedName>
</protein>
<keyword evidence="2" id="KW-1185">Reference proteome</keyword>
<proteinExistence type="predicted"/>
<sequence length="90" mass="10674">MDHFPDFRCIVYLATASIFPIHGGNIEHRGLRIHTHLEECRKPEEMLKPMNGRIIVFTTYPTLSKQWVQKKEEPFNLKLDFETSFKRKEG</sequence>
<reference evidence="1" key="1">
    <citation type="submission" date="2022-09" db="EMBL/GenBank/DDBJ databases">
        <title>Fusarium specimens isolated from Avocado Roots.</title>
        <authorList>
            <person name="Stajich J."/>
            <person name="Roper C."/>
            <person name="Heimlech-Rivalta G."/>
        </authorList>
    </citation>
    <scope>NUCLEOTIDE SEQUENCE</scope>
    <source>
        <strain evidence="1">CF00095</strain>
    </source>
</reference>